<keyword evidence="2" id="KW-1185">Reference proteome</keyword>
<organism evidence="1 2">
    <name type="scientific">Rhizopogon vinicolor AM-OR11-026</name>
    <dbReference type="NCBI Taxonomy" id="1314800"/>
    <lineage>
        <taxon>Eukaryota</taxon>
        <taxon>Fungi</taxon>
        <taxon>Dikarya</taxon>
        <taxon>Basidiomycota</taxon>
        <taxon>Agaricomycotina</taxon>
        <taxon>Agaricomycetes</taxon>
        <taxon>Agaricomycetidae</taxon>
        <taxon>Boletales</taxon>
        <taxon>Suillineae</taxon>
        <taxon>Rhizopogonaceae</taxon>
        <taxon>Rhizopogon</taxon>
    </lineage>
</organism>
<dbReference type="InParanoid" id="A0A1B7MVK9"/>
<accession>A0A1B7MVK9</accession>
<dbReference type="Proteomes" id="UP000092154">
    <property type="component" value="Unassembled WGS sequence"/>
</dbReference>
<evidence type="ECO:0000313" key="2">
    <source>
        <dbReference type="Proteomes" id="UP000092154"/>
    </source>
</evidence>
<dbReference type="EMBL" id="KV448404">
    <property type="protein sequence ID" value="OAX36632.1"/>
    <property type="molecule type" value="Genomic_DNA"/>
</dbReference>
<name>A0A1B7MVK9_9AGAM</name>
<sequence length="72" mass="8318">MQAFTLLERKGLNSVCKHVDHSIWTRRSRRWSPGSRPKPTIMLICFLLIEVVAICRGDQKDKGTCERTSCKK</sequence>
<evidence type="ECO:0000313" key="1">
    <source>
        <dbReference type="EMBL" id="OAX36632.1"/>
    </source>
</evidence>
<dbReference type="AlphaFoldDB" id="A0A1B7MVK9"/>
<proteinExistence type="predicted"/>
<gene>
    <name evidence="1" type="ORF">K503DRAFT_288251</name>
</gene>
<protein>
    <submittedName>
        <fullName evidence="1">Uncharacterized protein</fullName>
    </submittedName>
</protein>
<reference evidence="1 2" key="1">
    <citation type="submission" date="2016-06" db="EMBL/GenBank/DDBJ databases">
        <title>Comparative genomics of the ectomycorrhizal sister species Rhizopogon vinicolor and Rhizopogon vesiculosus (Basidiomycota: Boletales) reveals a divergence of the mating type B locus.</title>
        <authorList>
            <consortium name="DOE Joint Genome Institute"/>
            <person name="Mujic A.B."/>
            <person name="Kuo A."/>
            <person name="Tritt A."/>
            <person name="Lipzen A."/>
            <person name="Chen C."/>
            <person name="Johnson J."/>
            <person name="Sharma A."/>
            <person name="Barry K."/>
            <person name="Grigoriev I.V."/>
            <person name="Spatafora J.W."/>
        </authorList>
    </citation>
    <scope>NUCLEOTIDE SEQUENCE [LARGE SCALE GENOMIC DNA]</scope>
    <source>
        <strain evidence="1 2">AM-OR11-026</strain>
    </source>
</reference>